<dbReference type="InterPro" id="IPR024311">
    <property type="entry name" value="Lipocalin-like"/>
</dbReference>
<evidence type="ECO:0000313" key="3">
    <source>
        <dbReference type="Proteomes" id="UP000391834"/>
    </source>
</evidence>
<proteinExistence type="predicted"/>
<dbReference type="AlphaFoldDB" id="A0A5M4AVC9"/>
<organism evidence="2 3">
    <name type="scientific">Prolixibacter bellariivorans</name>
    <dbReference type="NCBI Taxonomy" id="314319"/>
    <lineage>
        <taxon>Bacteria</taxon>
        <taxon>Pseudomonadati</taxon>
        <taxon>Bacteroidota</taxon>
        <taxon>Bacteroidia</taxon>
        <taxon>Marinilabiliales</taxon>
        <taxon>Prolixibacteraceae</taxon>
        <taxon>Prolixibacter</taxon>
    </lineage>
</organism>
<protein>
    <recommendedName>
        <fullName evidence="1">Lipocalin-like domain-containing protein</fullName>
    </recommendedName>
</protein>
<dbReference type="Pfam" id="PF13924">
    <property type="entry name" value="Lipocalin_5"/>
    <property type="match status" value="1"/>
</dbReference>
<dbReference type="EMBL" id="BLAX01000001">
    <property type="protein sequence ID" value="GET31536.1"/>
    <property type="molecule type" value="Genomic_DNA"/>
</dbReference>
<dbReference type="RefSeq" id="WP_051539203.1">
    <property type="nucleotide sequence ID" value="NZ_BLAX01000001.1"/>
</dbReference>
<evidence type="ECO:0000259" key="1">
    <source>
        <dbReference type="Pfam" id="PF13924"/>
    </source>
</evidence>
<name>A0A5M4AVC9_9BACT</name>
<evidence type="ECO:0000313" key="2">
    <source>
        <dbReference type="EMBL" id="GET31536.1"/>
    </source>
</evidence>
<sequence length="165" mass="19190">MIRNTTQYDEADLINTVENMDDIKMKNQKFVGSWELQEWTIESKDGRIESPFGKDAIGRITYEGNGNMSVQIMRNNRPQFPSEDPLQGQPDEIVIAFKGFIAYSGNYDVDFNSKQVVHQIKISSFPNWVGQNQIRKFEFNEDKLTLSTDFIGSNKHKLVWRKIDF</sequence>
<reference evidence="2 3" key="1">
    <citation type="submission" date="2019-10" db="EMBL/GenBank/DDBJ databases">
        <title>Prolixibacter strains distinguished by the presence of nitrate reductase genes were adept at nitrate-dependent anaerobic corrosion of metallic iron and carbon steel.</title>
        <authorList>
            <person name="Iino T."/>
            <person name="Shono N."/>
            <person name="Ito K."/>
            <person name="Nakamura R."/>
            <person name="Sueoka K."/>
            <person name="Harayama S."/>
            <person name="Ohkuma M."/>
        </authorList>
    </citation>
    <scope>NUCLEOTIDE SEQUENCE [LARGE SCALE GENOMIC DNA]</scope>
    <source>
        <strain evidence="2 3">JCM 13498</strain>
    </source>
</reference>
<accession>A0A5M4AVC9</accession>
<keyword evidence="3" id="KW-1185">Reference proteome</keyword>
<dbReference type="Proteomes" id="UP000391834">
    <property type="component" value="Unassembled WGS sequence"/>
</dbReference>
<gene>
    <name evidence="2" type="ORF">PbJCM13498_03990</name>
</gene>
<comment type="caution">
    <text evidence="2">The sequence shown here is derived from an EMBL/GenBank/DDBJ whole genome shotgun (WGS) entry which is preliminary data.</text>
</comment>
<feature type="domain" description="Lipocalin-like" evidence="1">
    <location>
        <begin position="31"/>
        <end position="161"/>
    </location>
</feature>
<dbReference type="OrthoDB" id="118834at2"/>